<gene>
    <name evidence="2" type="ORF">TIFTF001_017828</name>
</gene>
<accession>A0AA88AUV5</accession>
<dbReference type="EMBL" id="BTGU01000028">
    <property type="protein sequence ID" value="GMN48636.1"/>
    <property type="molecule type" value="Genomic_DNA"/>
</dbReference>
<feature type="region of interest" description="Disordered" evidence="1">
    <location>
        <begin position="35"/>
        <end position="103"/>
    </location>
</feature>
<evidence type="ECO:0000256" key="1">
    <source>
        <dbReference type="SAM" id="MobiDB-lite"/>
    </source>
</evidence>
<sequence>MGIPWLSKDLSCLYELNRQGHDSVDRIRIQEQRCNEDQPEKEVKKMVATEEIRARSERNQGLQKRSDTEEQYEGDGGEKKGSSEERKERGQGFTCGEEREGEE</sequence>
<proteinExistence type="predicted"/>
<evidence type="ECO:0000313" key="2">
    <source>
        <dbReference type="EMBL" id="GMN48636.1"/>
    </source>
</evidence>
<protein>
    <submittedName>
        <fullName evidence="2">Uncharacterized protein</fullName>
    </submittedName>
</protein>
<dbReference type="Proteomes" id="UP001187192">
    <property type="component" value="Unassembled WGS sequence"/>
</dbReference>
<dbReference type="AlphaFoldDB" id="A0AA88AUV5"/>
<organism evidence="2 3">
    <name type="scientific">Ficus carica</name>
    <name type="common">Common fig</name>
    <dbReference type="NCBI Taxonomy" id="3494"/>
    <lineage>
        <taxon>Eukaryota</taxon>
        <taxon>Viridiplantae</taxon>
        <taxon>Streptophyta</taxon>
        <taxon>Embryophyta</taxon>
        <taxon>Tracheophyta</taxon>
        <taxon>Spermatophyta</taxon>
        <taxon>Magnoliopsida</taxon>
        <taxon>eudicotyledons</taxon>
        <taxon>Gunneridae</taxon>
        <taxon>Pentapetalae</taxon>
        <taxon>rosids</taxon>
        <taxon>fabids</taxon>
        <taxon>Rosales</taxon>
        <taxon>Moraceae</taxon>
        <taxon>Ficeae</taxon>
        <taxon>Ficus</taxon>
    </lineage>
</organism>
<feature type="compositionally biased region" description="Basic and acidic residues" evidence="1">
    <location>
        <begin position="76"/>
        <end position="90"/>
    </location>
</feature>
<feature type="compositionally biased region" description="Basic and acidic residues" evidence="1">
    <location>
        <begin position="35"/>
        <end position="68"/>
    </location>
</feature>
<reference evidence="2" key="1">
    <citation type="submission" date="2023-07" db="EMBL/GenBank/DDBJ databases">
        <title>draft genome sequence of fig (Ficus carica).</title>
        <authorList>
            <person name="Takahashi T."/>
            <person name="Nishimura K."/>
        </authorList>
    </citation>
    <scope>NUCLEOTIDE SEQUENCE</scope>
</reference>
<comment type="caution">
    <text evidence="2">The sequence shown here is derived from an EMBL/GenBank/DDBJ whole genome shotgun (WGS) entry which is preliminary data.</text>
</comment>
<name>A0AA88AUV5_FICCA</name>
<keyword evidence="3" id="KW-1185">Reference proteome</keyword>
<evidence type="ECO:0000313" key="3">
    <source>
        <dbReference type="Proteomes" id="UP001187192"/>
    </source>
</evidence>